<name>A0AA39MQS6_9AGAR</name>
<dbReference type="EMBL" id="JAUEPT010000024">
    <property type="protein sequence ID" value="KAK0442818.1"/>
    <property type="molecule type" value="Genomic_DNA"/>
</dbReference>
<evidence type="ECO:0000313" key="1">
    <source>
        <dbReference type="EMBL" id="KAK0442818.1"/>
    </source>
</evidence>
<reference evidence="1" key="1">
    <citation type="submission" date="2023-06" db="EMBL/GenBank/DDBJ databases">
        <authorList>
            <consortium name="Lawrence Berkeley National Laboratory"/>
            <person name="Ahrendt S."/>
            <person name="Sahu N."/>
            <person name="Indic B."/>
            <person name="Wong-Bajracharya J."/>
            <person name="Merenyi Z."/>
            <person name="Ke H.-M."/>
            <person name="Monk M."/>
            <person name="Kocsube S."/>
            <person name="Drula E."/>
            <person name="Lipzen A."/>
            <person name="Balint B."/>
            <person name="Henrissat B."/>
            <person name="Andreopoulos B."/>
            <person name="Martin F.M."/>
            <person name="Harder C.B."/>
            <person name="Rigling D."/>
            <person name="Ford K.L."/>
            <person name="Foster G.D."/>
            <person name="Pangilinan J."/>
            <person name="Papanicolaou A."/>
            <person name="Barry K."/>
            <person name="LaButti K."/>
            <person name="Viragh M."/>
            <person name="Koriabine M."/>
            <person name="Yan M."/>
            <person name="Riley R."/>
            <person name="Champramary S."/>
            <person name="Plett K.L."/>
            <person name="Tsai I.J."/>
            <person name="Slot J."/>
            <person name="Sipos G."/>
            <person name="Plett J."/>
            <person name="Nagy L.G."/>
            <person name="Grigoriev I.V."/>
        </authorList>
    </citation>
    <scope>NUCLEOTIDE SEQUENCE</scope>
    <source>
        <strain evidence="1">FPL87.14</strain>
    </source>
</reference>
<evidence type="ECO:0000313" key="2">
    <source>
        <dbReference type="Proteomes" id="UP001175226"/>
    </source>
</evidence>
<protein>
    <submittedName>
        <fullName evidence="1">Uncharacterized protein</fullName>
    </submittedName>
</protein>
<dbReference type="Proteomes" id="UP001175226">
    <property type="component" value="Unassembled WGS sequence"/>
</dbReference>
<gene>
    <name evidence="1" type="ORF">EV421DRAFT_1948490</name>
</gene>
<organism evidence="1 2">
    <name type="scientific">Armillaria borealis</name>
    <dbReference type="NCBI Taxonomy" id="47425"/>
    <lineage>
        <taxon>Eukaryota</taxon>
        <taxon>Fungi</taxon>
        <taxon>Dikarya</taxon>
        <taxon>Basidiomycota</taxon>
        <taxon>Agaricomycotina</taxon>
        <taxon>Agaricomycetes</taxon>
        <taxon>Agaricomycetidae</taxon>
        <taxon>Agaricales</taxon>
        <taxon>Marasmiineae</taxon>
        <taxon>Physalacriaceae</taxon>
        <taxon>Armillaria</taxon>
    </lineage>
</organism>
<accession>A0AA39MQS6</accession>
<proteinExistence type="predicted"/>
<dbReference type="AlphaFoldDB" id="A0AA39MQS6"/>
<sequence>MSALKEPLRQSARLVEHASYTYLALVKLEEEQPGISSTMETGSTVSSEAGYRVIELEKLYASSDPTTLVLTLRTSWHPSYMNDLDTFEAVLSRYSEFSYASNVTTTPVSWQITLVLVNEDIGEVAGRFDKRISAQEDPTTWERGHAKDSIIEVSEGQTVDDEHPLQFFITKFAVIVRTTETLTVAARALVLLTSDETEKGPATAHAYTGQAVKVSSRAQSIIEGYDQEDTGEREERERQHQSYVYPWKREPVSQRGDSEARCGRQTFCCFSNAALKIWRGCGAAAKNCMLVSGYE</sequence>
<comment type="caution">
    <text evidence="1">The sequence shown here is derived from an EMBL/GenBank/DDBJ whole genome shotgun (WGS) entry which is preliminary data.</text>
</comment>
<keyword evidence="2" id="KW-1185">Reference proteome</keyword>